<dbReference type="InterPro" id="IPR025847">
    <property type="entry name" value="MEDS_domain"/>
</dbReference>
<comment type="caution">
    <text evidence="4">The sequence shown here is derived from an EMBL/GenBank/DDBJ whole genome shotgun (WGS) entry which is preliminary data.</text>
</comment>
<sequence>MSHGSGRLAGGQEAHVVQFYPADGELAGSVSRYLAEGISSGDGVVVVATEPHRDAFVAGLAAAGIKVDEAERDGRLLLVDAAGLLGTFLDGDRLDGGRFAAAASGLLGRARSAGGLPGEEVTDGADGAAVAAGADGLACGGRRIRIYAEMVALLWEAGQVSLAIELEELWNGLAARFPFSLQCGYPASVLDAPEHVDAVADVRRLHGAAADARSFPCELGSVRAARHYVAGLLDPVTDQVLADGVAIAVTELAANAVLHGRSAFTVIVSRWATRIRIAVRDNAPLARASVTLAPVAPAAGESVKPVPFPVTTGHGLSVVARLASRWGVEPTPAGKVVWAELGAC</sequence>
<keyword evidence="5" id="KW-1185">Reference proteome</keyword>
<evidence type="ECO:0000259" key="2">
    <source>
        <dbReference type="Pfam" id="PF13581"/>
    </source>
</evidence>
<organism evidence="4 5">
    <name type="scientific">Trebonia kvetii</name>
    <dbReference type="NCBI Taxonomy" id="2480626"/>
    <lineage>
        <taxon>Bacteria</taxon>
        <taxon>Bacillati</taxon>
        <taxon>Actinomycetota</taxon>
        <taxon>Actinomycetes</taxon>
        <taxon>Streptosporangiales</taxon>
        <taxon>Treboniaceae</taxon>
        <taxon>Trebonia</taxon>
    </lineage>
</organism>
<gene>
    <name evidence="4" type="ORF">EAS64_35780</name>
</gene>
<keyword evidence="4" id="KW-0808">Transferase</keyword>
<dbReference type="Proteomes" id="UP000460272">
    <property type="component" value="Unassembled WGS sequence"/>
</dbReference>
<dbReference type="Pfam" id="PF14417">
    <property type="entry name" value="MEDS"/>
    <property type="match status" value="1"/>
</dbReference>
<accession>A0A6P2BPY2</accession>
<dbReference type="PANTHER" id="PTHR35526">
    <property type="entry name" value="ANTI-SIGMA-F FACTOR RSBW-RELATED"/>
    <property type="match status" value="1"/>
</dbReference>
<reference evidence="4 5" key="1">
    <citation type="submission" date="2018-11" db="EMBL/GenBank/DDBJ databases">
        <title>Trebonia kvetii gen.nov., sp.nov., a novel acidophilic actinobacterium, and proposal of the new actinobacterial family Treboniaceae fam. nov.</title>
        <authorList>
            <person name="Rapoport D."/>
            <person name="Sagova-Mareckova M."/>
            <person name="Sedlacek I."/>
            <person name="Provaznik J."/>
            <person name="Kralova S."/>
            <person name="Pavlinic D."/>
            <person name="Benes V."/>
            <person name="Kopecky J."/>
        </authorList>
    </citation>
    <scope>NUCLEOTIDE SEQUENCE [LARGE SCALE GENOMIC DNA]</scope>
    <source>
        <strain evidence="4 5">15Tr583</strain>
    </source>
</reference>
<keyword evidence="4" id="KW-0418">Kinase</keyword>
<dbReference type="InterPro" id="IPR003594">
    <property type="entry name" value="HATPase_dom"/>
</dbReference>
<feature type="domain" description="MEDS" evidence="3">
    <location>
        <begin position="15"/>
        <end position="206"/>
    </location>
</feature>
<dbReference type="EMBL" id="RPFW01000008">
    <property type="protein sequence ID" value="TVZ00717.1"/>
    <property type="molecule type" value="Genomic_DNA"/>
</dbReference>
<dbReference type="InterPro" id="IPR036890">
    <property type="entry name" value="HATPase_C_sf"/>
</dbReference>
<keyword evidence="1" id="KW-0723">Serine/threonine-protein kinase</keyword>
<evidence type="ECO:0000256" key="1">
    <source>
        <dbReference type="ARBA" id="ARBA00022527"/>
    </source>
</evidence>
<dbReference type="Pfam" id="PF13581">
    <property type="entry name" value="HATPase_c_2"/>
    <property type="match status" value="1"/>
</dbReference>
<proteinExistence type="predicted"/>
<protein>
    <submittedName>
        <fullName evidence="4">Sensor histidine kinase</fullName>
    </submittedName>
</protein>
<evidence type="ECO:0000313" key="5">
    <source>
        <dbReference type="Proteomes" id="UP000460272"/>
    </source>
</evidence>
<name>A0A6P2BPY2_9ACTN</name>
<dbReference type="RefSeq" id="WP_145860397.1">
    <property type="nucleotide sequence ID" value="NZ_RPFW01000008.1"/>
</dbReference>
<dbReference type="CDD" id="cd16936">
    <property type="entry name" value="HATPase_RsbW-like"/>
    <property type="match status" value="1"/>
</dbReference>
<dbReference type="OrthoDB" id="3867457at2"/>
<evidence type="ECO:0000259" key="3">
    <source>
        <dbReference type="Pfam" id="PF14417"/>
    </source>
</evidence>
<dbReference type="SUPFAM" id="SSF55874">
    <property type="entry name" value="ATPase domain of HSP90 chaperone/DNA topoisomerase II/histidine kinase"/>
    <property type="match status" value="1"/>
</dbReference>
<dbReference type="AlphaFoldDB" id="A0A6P2BPY2"/>
<dbReference type="PANTHER" id="PTHR35526:SF3">
    <property type="entry name" value="ANTI-SIGMA-F FACTOR RSBW"/>
    <property type="match status" value="1"/>
</dbReference>
<dbReference type="InterPro" id="IPR050267">
    <property type="entry name" value="Anti-sigma-factor_SerPK"/>
</dbReference>
<feature type="domain" description="Histidine kinase/HSP90-like ATPase" evidence="2">
    <location>
        <begin position="215"/>
        <end position="339"/>
    </location>
</feature>
<evidence type="ECO:0000313" key="4">
    <source>
        <dbReference type="EMBL" id="TVZ00717.1"/>
    </source>
</evidence>
<dbReference type="GO" id="GO:0004674">
    <property type="term" value="F:protein serine/threonine kinase activity"/>
    <property type="evidence" value="ECO:0007669"/>
    <property type="project" value="UniProtKB-KW"/>
</dbReference>
<dbReference type="Gene3D" id="3.30.565.10">
    <property type="entry name" value="Histidine kinase-like ATPase, C-terminal domain"/>
    <property type="match status" value="1"/>
</dbReference>